<name>A0A4Q4TGA0_9PEZI</name>
<dbReference type="Pfam" id="PF03372">
    <property type="entry name" value="Exo_endo_phos"/>
    <property type="match status" value="1"/>
</dbReference>
<evidence type="ECO:0000256" key="6">
    <source>
        <dbReference type="ARBA" id="ARBA00022763"/>
    </source>
</evidence>
<dbReference type="GO" id="GO:0005737">
    <property type="term" value="C:cytoplasm"/>
    <property type="evidence" value="ECO:0007669"/>
    <property type="project" value="TreeGrafter"/>
</dbReference>
<evidence type="ECO:0000256" key="5">
    <source>
        <dbReference type="ARBA" id="ARBA00022723"/>
    </source>
</evidence>
<comment type="subcellular location">
    <subcellularLocation>
        <location evidence="3">Nucleus</location>
        <location evidence="3">PML body</location>
    </subcellularLocation>
</comment>
<evidence type="ECO:0000259" key="11">
    <source>
        <dbReference type="Pfam" id="PF03372"/>
    </source>
</evidence>
<keyword evidence="10" id="KW-0539">Nucleus</keyword>
<evidence type="ECO:0000256" key="2">
    <source>
        <dbReference type="ARBA" id="ARBA00001946"/>
    </source>
</evidence>
<dbReference type="Gene3D" id="3.60.10.10">
    <property type="entry name" value="Endonuclease/exonuclease/phosphatase"/>
    <property type="match status" value="1"/>
</dbReference>
<evidence type="ECO:0000256" key="8">
    <source>
        <dbReference type="ARBA" id="ARBA00022842"/>
    </source>
</evidence>
<dbReference type="InterPro" id="IPR005135">
    <property type="entry name" value="Endo/exonuclease/phosphatase"/>
</dbReference>
<dbReference type="GO" id="GO:0046872">
    <property type="term" value="F:metal ion binding"/>
    <property type="evidence" value="ECO:0007669"/>
    <property type="project" value="UniProtKB-KW"/>
</dbReference>
<keyword evidence="13" id="KW-1185">Reference proteome</keyword>
<keyword evidence="5" id="KW-0479">Metal-binding</keyword>
<feature type="domain" description="Endonuclease/exonuclease/phosphatase" evidence="11">
    <location>
        <begin position="116"/>
        <end position="381"/>
    </location>
</feature>
<evidence type="ECO:0000256" key="7">
    <source>
        <dbReference type="ARBA" id="ARBA00022801"/>
    </source>
</evidence>
<keyword evidence="8" id="KW-0460">Magnesium</keyword>
<keyword evidence="4" id="KW-0540">Nuclease</keyword>
<dbReference type="GO" id="GO:0006302">
    <property type="term" value="P:double-strand break repair"/>
    <property type="evidence" value="ECO:0007669"/>
    <property type="project" value="TreeGrafter"/>
</dbReference>
<accession>A0A4Q4TGA0</accession>
<dbReference type="AlphaFoldDB" id="A0A4Q4TGA0"/>
<keyword evidence="9" id="KW-0234">DNA repair</keyword>
<comment type="cofactor">
    <cofactor evidence="1">
        <name>Mn(2+)</name>
        <dbReference type="ChEBI" id="CHEBI:29035"/>
    </cofactor>
</comment>
<evidence type="ECO:0000313" key="13">
    <source>
        <dbReference type="Proteomes" id="UP000293360"/>
    </source>
</evidence>
<reference evidence="12 13" key="1">
    <citation type="submission" date="2018-06" db="EMBL/GenBank/DDBJ databases">
        <title>Complete Genomes of Monosporascus.</title>
        <authorList>
            <person name="Robinson A.J."/>
            <person name="Natvig D.O."/>
        </authorList>
    </citation>
    <scope>NUCLEOTIDE SEQUENCE [LARGE SCALE GENOMIC DNA]</scope>
    <source>
        <strain evidence="12 13">CBS 110550</strain>
    </source>
</reference>
<dbReference type="GO" id="GO:0004518">
    <property type="term" value="F:nuclease activity"/>
    <property type="evidence" value="ECO:0007669"/>
    <property type="project" value="UniProtKB-KW"/>
</dbReference>
<dbReference type="PANTHER" id="PTHR15822">
    <property type="entry name" value="TRAF AND TNF RECEPTOR-ASSOCIATED PROTEIN"/>
    <property type="match status" value="1"/>
</dbReference>
<dbReference type="PANTHER" id="PTHR15822:SF4">
    <property type="entry name" value="TYROSYL-DNA PHOSPHODIESTERASE 2"/>
    <property type="match status" value="1"/>
</dbReference>
<dbReference type="SUPFAM" id="SSF56219">
    <property type="entry name" value="DNase I-like"/>
    <property type="match status" value="1"/>
</dbReference>
<organism evidence="12 13">
    <name type="scientific">Monosporascus ibericus</name>
    <dbReference type="NCBI Taxonomy" id="155417"/>
    <lineage>
        <taxon>Eukaryota</taxon>
        <taxon>Fungi</taxon>
        <taxon>Dikarya</taxon>
        <taxon>Ascomycota</taxon>
        <taxon>Pezizomycotina</taxon>
        <taxon>Sordariomycetes</taxon>
        <taxon>Xylariomycetidae</taxon>
        <taxon>Xylariales</taxon>
        <taxon>Xylariales incertae sedis</taxon>
        <taxon>Monosporascus</taxon>
    </lineage>
</organism>
<evidence type="ECO:0000256" key="1">
    <source>
        <dbReference type="ARBA" id="ARBA00001936"/>
    </source>
</evidence>
<dbReference type="Proteomes" id="UP000293360">
    <property type="component" value="Unassembled WGS sequence"/>
</dbReference>
<evidence type="ECO:0000256" key="10">
    <source>
        <dbReference type="ARBA" id="ARBA00023242"/>
    </source>
</evidence>
<sequence>MTPPTSPLMKCPAARPQGCARRGLNDAVAQNSRCSLKHGFFKIPLTMKELMQKAIQQAVALKKQPDSTPWKPDEPCAQPYYSWNADKEEWQLIEPSTPQSGDQTHSTGIATLALYSWNIDFMLPFPETRMDAALAHLEELTTQLLSTTTTAVVINLQECAPSDLIVISQKQWIRDSFYITDIDAFAWASGVYGTTTLVDRRLGISSCFRVHYSKTRMERDALFVDVVMPASSGQGKKLRLCNTHLESLALEPPLRPSQMRLVATHMHADGVSGAIAAGDFNAIQPFDRSLHSDNGLKDAYLELGGQEDRDEGYTWGQQALPELRKQFGCSRMDKVYFRGGALKLLSFERFGADVEIHGDAKEQRDQLLLLYGFEKPWVTDHLGVKAVFNITNDLHLQEDNGTD</sequence>
<evidence type="ECO:0000256" key="4">
    <source>
        <dbReference type="ARBA" id="ARBA00022722"/>
    </source>
</evidence>
<dbReference type="GO" id="GO:0003697">
    <property type="term" value="F:single-stranded DNA binding"/>
    <property type="evidence" value="ECO:0007669"/>
    <property type="project" value="TreeGrafter"/>
</dbReference>
<dbReference type="InterPro" id="IPR051547">
    <property type="entry name" value="TDP2-like"/>
</dbReference>
<evidence type="ECO:0000256" key="9">
    <source>
        <dbReference type="ARBA" id="ARBA00023204"/>
    </source>
</evidence>
<gene>
    <name evidence="12" type="ORF">DL764_004358</name>
</gene>
<dbReference type="EMBL" id="QJNU01000205">
    <property type="protein sequence ID" value="RYP04550.1"/>
    <property type="molecule type" value="Genomic_DNA"/>
</dbReference>
<keyword evidence="7" id="KW-0378">Hydrolase</keyword>
<keyword evidence="6" id="KW-0227">DNA damage</keyword>
<comment type="caution">
    <text evidence="12">The sequence shown here is derived from an EMBL/GenBank/DDBJ whole genome shotgun (WGS) entry which is preliminary data.</text>
</comment>
<dbReference type="CDD" id="cd09080">
    <property type="entry name" value="TDP2"/>
    <property type="match status" value="1"/>
</dbReference>
<proteinExistence type="predicted"/>
<comment type="cofactor">
    <cofactor evidence="2">
        <name>Mg(2+)</name>
        <dbReference type="ChEBI" id="CHEBI:18420"/>
    </cofactor>
</comment>
<evidence type="ECO:0000256" key="3">
    <source>
        <dbReference type="ARBA" id="ARBA00004322"/>
    </source>
</evidence>
<dbReference type="GO" id="GO:0070260">
    <property type="term" value="F:5'-tyrosyl-DNA phosphodiesterase activity"/>
    <property type="evidence" value="ECO:0007669"/>
    <property type="project" value="TreeGrafter"/>
</dbReference>
<dbReference type="InterPro" id="IPR036691">
    <property type="entry name" value="Endo/exonu/phosph_ase_sf"/>
</dbReference>
<evidence type="ECO:0000313" key="12">
    <source>
        <dbReference type="EMBL" id="RYP04550.1"/>
    </source>
</evidence>
<dbReference type="OrthoDB" id="9975959at2759"/>
<protein>
    <recommendedName>
        <fullName evidence="11">Endonuclease/exonuclease/phosphatase domain-containing protein</fullName>
    </recommendedName>
</protein>